<dbReference type="EMBL" id="JH001451">
    <property type="protein sequence ID" value="EGW14713.1"/>
    <property type="molecule type" value="Genomic_DNA"/>
</dbReference>
<organism evidence="1 2">
    <name type="scientific">Cricetulus griseus</name>
    <name type="common">Chinese hamster</name>
    <name type="synonym">Cricetulus barabensis griseus</name>
    <dbReference type="NCBI Taxonomy" id="10029"/>
    <lineage>
        <taxon>Eukaryota</taxon>
        <taxon>Metazoa</taxon>
        <taxon>Chordata</taxon>
        <taxon>Craniata</taxon>
        <taxon>Vertebrata</taxon>
        <taxon>Euteleostomi</taxon>
        <taxon>Mammalia</taxon>
        <taxon>Eutheria</taxon>
        <taxon>Euarchontoglires</taxon>
        <taxon>Glires</taxon>
        <taxon>Rodentia</taxon>
        <taxon>Myomorpha</taxon>
        <taxon>Muroidea</taxon>
        <taxon>Cricetidae</taxon>
        <taxon>Cricetinae</taxon>
        <taxon>Cricetulus</taxon>
    </lineage>
</organism>
<dbReference type="InParanoid" id="G3I7R0"/>
<protein>
    <submittedName>
        <fullName evidence="1">Uncharacterized protein</fullName>
    </submittedName>
</protein>
<dbReference type="Proteomes" id="UP000001075">
    <property type="component" value="Unassembled WGS sequence"/>
</dbReference>
<evidence type="ECO:0000313" key="1">
    <source>
        <dbReference type="EMBL" id="EGW14713.1"/>
    </source>
</evidence>
<gene>
    <name evidence="1" type="ORF">I79_019557</name>
</gene>
<proteinExistence type="predicted"/>
<dbReference type="AlphaFoldDB" id="G3I7R0"/>
<evidence type="ECO:0000313" key="2">
    <source>
        <dbReference type="Proteomes" id="UP000001075"/>
    </source>
</evidence>
<sequence length="104" mass="12127">MKFLLHMAHLQDFLGFFCFCFSRQGFSVLLWSLSWNLICRPGWPQNHRDLPASASQVLGLKVWATNAQPTYRYFVPEQTCTWILSGQHEPQYTVLRTHGRPNSL</sequence>
<name>G3I7R0_CRIGR</name>
<accession>G3I7R0</accession>
<reference evidence="2" key="1">
    <citation type="journal article" date="2011" name="Nat. Biotechnol.">
        <title>The genomic sequence of the Chinese hamster ovary (CHO)-K1 cell line.</title>
        <authorList>
            <person name="Xu X."/>
            <person name="Nagarajan H."/>
            <person name="Lewis N.E."/>
            <person name="Pan S."/>
            <person name="Cai Z."/>
            <person name="Liu X."/>
            <person name="Chen W."/>
            <person name="Xie M."/>
            <person name="Wang W."/>
            <person name="Hammond S."/>
            <person name="Andersen M.R."/>
            <person name="Neff N."/>
            <person name="Passarelli B."/>
            <person name="Koh W."/>
            <person name="Fan H.C."/>
            <person name="Wang J."/>
            <person name="Gui Y."/>
            <person name="Lee K.H."/>
            <person name="Betenbaugh M.J."/>
            <person name="Quake S.R."/>
            <person name="Famili I."/>
            <person name="Palsson B.O."/>
            <person name="Wang J."/>
        </authorList>
    </citation>
    <scope>NUCLEOTIDE SEQUENCE [LARGE SCALE GENOMIC DNA]</scope>
    <source>
        <strain evidence="2">CHO K1 cell line</strain>
    </source>
</reference>